<dbReference type="eggNOG" id="COG1640">
    <property type="taxonomic scope" value="Bacteria"/>
</dbReference>
<dbReference type="PANTHER" id="PTHR32438">
    <property type="entry name" value="4-ALPHA-GLUCANOTRANSFERASE DPE1, CHLOROPLASTIC/AMYLOPLASTIC"/>
    <property type="match status" value="1"/>
</dbReference>
<keyword evidence="5 10" id="KW-0328">Glycosyltransferase</keyword>
<dbReference type="InterPro" id="IPR048458">
    <property type="entry name" value="MalQ_N"/>
</dbReference>
<dbReference type="InterPro" id="IPR017853">
    <property type="entry name" value="GH"/>
</dbReference>
<evidence type="ECO:0000256" key="7">
    <source>
        <dbReference type="ARBA" id="ARBA00023277"/>
    </source>
</evidence>
<feature type="region of interest" description="Disordered" evidence="11">
    <location>
        <begin position="537"/>
        <end position="583"/>
    </location>
</feature>
<dbReference type="InterPro" id="IPR003385">
    <property type="entry name" value="Glyco_hydro_77"/>
</dbReference>
<evidence type="ECO:0000256" key="5">
    <source>
        <dbReference type="ARBA" id="ARBA00022676"/>
    </source>
</evidence>
<reference evidence="13 14" key="1">
    <citation type="journal article" date="2010" name="J. Bacteriol.">
        <title>Genome sequence of the milbemycin-producing bacterium Streptomyces bingchenggensis.</title>
        <authorList>
            <person name="Wang X.J."/>
            <person name="Yan Y.J."/>
            <person name="Zhang B."/>
            <person name="An J."/>
            <person name="Wang J.J."/>
            <person name="Tian J."/>
            <person name="Jiang L."/>
            <person name="Chen Y.H."/>
            <person name="Huang S.X."/>
            <person name="Yin M."/>
            <person name="Zhang J."/>
            <person name="Gao A.L."/>
            <person name="Liu C.X."/>
            <person name="Zhu Z.X."/>
            <person name="Xiang W.S."/>
        </authorList>
    </citation>
    <scope>NUCLEOTIDE SEQUENCE [LARGE SCALE GENOMIC DNA]</scope>
    <source>
        <strain evidence="13 14">BCW-1</strain>
    </source>
</reference>
<evidence type="ECO:0000259" key="12">
    <source>
        <dbReference type="Pfam" id="PF21226"/>
    </source>
</evidence>
<dbReference type="EMBL" id="CP002047">
    <property type="protein sequence ID" value="ADI10202.1"/>
    <property type="molecule type" value="Genomic_DNA"/>
</dbReference>
<keyword evidence="7 10" id="KW-0119">Carbohydrate metabolism</keyword>
<evidence type="ECO:0000256" key="3">
    <source>
        <dbReference type="ARBA" id="ARBA00012560"/>
    </source>
</evidence>
<dbReference type="Pfam" id="PF21226">
    <property type="entry name" value="MalQ_N"/>
    <property type="match status" value="1"/>
</dbReference>
<dbReference type="STRING" id="749414.SBI_07082"/>
<keyword evidence="6 10" id="KW-0808">Transferase</keyword>
<dbReference type="PANTHER" id="PTHR32438:SF5">
    <property type="entry name" value="4-ALPHA-GLUCANOTRANSFERASE DPE1, CHLOROPLASTIC_AMYLOPLASTIC"/>
    <property type="match status" value="1"/>
</dbReference>
<comment type="catalytic activity">
    <reaction evidence="1 10">
        <text>Transfers a segment of a (1-&gt;4)-alpha-D-glucan to a new position in an acceptor, which may be glucose or a (1-&gt;4)-alpha-D-glucan.</text>
        <dbReference type="EC" id="2.4.1.25"/>
    </reaction>
</comment>
<evidence type="ECO:0000256" key="4">
    <source>
        <dbReference type="ARBA" id="ARBA00020295"/>
    </source>
</evidence>
<feature type="region of interest" description="Disordered" evidence="11">
    <location>
        <begin position="198"/>
        <end position="218"/>
    </location>
</feature>
<protein>
    <recommendedName>
        <fullName evidence="4 10">4-alpha-glucanotransferase</fullName>
        <ecNumber evidence="3 10">2.4.1.25</ecNumber>
    </recommendedName>
    <alternativeName>
        <fullName evidence="8 10">Amylomaltase</fullName>
    </alternativeName>
    <alternativeName>
        <fullName evidence="9 10">Disproportionating enzyme</fullName>
    </alternativeName>
</protein>
<dbReference type="NCBIfam" id="TIGR00217">
    <property type="entry name" value="malQ"/>
    <property type="match status" value="1"/>
</dbReference>
<name>D7C3H7_STRBB</name>
<evidence type="ECO:0000313" key="14">
    <source>
        <dbReference type="Proteomes" id="UP000000377"/>
    </source>
</evidence>
<dbReference type="RefSeq" id="WP_014179652.1">
    <property type="nucleotide sequence ID" value="NC_016582.1"/>
</dbReference>
<evidence type="ECO:0000256" key="10">
    <source>
        <dbReference type="RuleBase" id="RU361207"/>
    </source>
</evidence>
<feature type="region of interest" description="Disordered" evidence="11">
    <location>
        <begin position="738"/>
        <end position="762"/>
    </location>
</feature>
<dbReference type="AlphaFoldDB" id="D7C3H7"/>
<dbReference type="PATRIC" id="fig|749414.3.peg.7284"/>
<feature type="domain" description="MalQ N-terminal beta-sandwich" evidence="12">
    <location>
        <begin position="64"/>
        <end position="138"/>
    </location>
</feature>
<evidence type="ECO:0000256" key="2">
    <source>
        <dbReference type="ARBA" id="ARBA00005684"/>
    </source>
</evidence>
<dbReference type="KEGG" id="sbh:SBI_07082"/>
<gene>
    <name evidence="13" type="ordered locus">SBI_07082</name>
</gene>
<dbReference type="GO" id="GO:0005975">
    <property type="term" value="P:carbohydrate metabolic process"/>
    <property type="evidence" value="ECO:0007669"/>
    <property type="project" value="InterPro"/>
</dbReference>
<sequence>MGRALLAELHGVATSYEPAPGRTVRVPDDTVVAVLAALGVDASTPHSVQAALERHEREERDRLLPPCVVVRPGRPPRLRLPEGTVLRVEPEDGAHGAALDWRPAADGPASSALPLGRHTVHAHAPDGGSATATLIVAPDRMPTPPARSHGFLVQLYSLLSARSWGMGDLGDLADLAAWSGRALGAGFVQLNPLHAAVPGTPAEPTDPSPYRPSSRRFPDPVHLRVEDVPEYAQLRGPARDRVDQLLERAAALRTAVLHEGALIDRDAVWALKREALELVRTVPLSPGRRAAYCDFLAERGQALEDHAIWSALAELHGPAWRAWPDGLADPRSAAVARARGEHLDRADFHCWLAWLTDGQLAAAQRAALDAGMAIGLVHDLAVGVHPSGADAWALRDVFASGMSIGAPPDAFNSRGQDWGLPPWRPDALAATGYAVYRDLLRGLLRHAGALRIDHVMGLFRLWWVPEGREPTEGCYVRYDAEAMLGVLALEAYRAGAVVIGEDLGTVEPGVREALAGRGVLGTSVLWFERNYNGEGGGAAATGEDGGNSGIGGDSETSEVNGASGGDASTQPRDTAPARARPLRPEEWRADCLATVTTHDLPSTAARLTGGHVELRHRLGLLTRPFARERAEEAVELAEWLGLLGRLGMLPEGPGDEEAAVKAVHRFLLRTPAKLVGVWLPDTVGDRRPQNLPGTWDQYPNWRLPIADATGRPVSLEDLVASPRLHALMGEVVWMARGGGAAGPRGKPTPGTRGARASDTVSP</sequence>
<dbReference type="Gene3D" id="3.20.20.80">
    <property type="entry name" value="Glycosidases"/>
    <property type="match status" value="1"/>
</dbReference>
<evidence type="ECO:0000256" key="9">
    <source>
        <dbReference type="ARBA" id="ARBA00031501"/>
    </source>
</evidence>
<comment type="similarity">
    <text evidence="2 10">Belongs to the disproportionating enzyme family.</text>
</comment>
<dbReference type="Proteomes" id="UP000000377">
    <property type="component" value="Chromosome"/>
</dbReference>
<dbReference type="HOGENOM" id="CLU_022072_1_0_11"/>
<dbReference type="Pfam" id="PF02446">
    <property type="entry name" value="Glyco_hydro_77"/>
    <property type="match status" value="2"/>
</dbReference>
<dbReference type="SUPFAM" id="SSF51445">
    <property type="entry name" value="(Trans)glycosidases"/>
    <property type="match status" value="1"/>
</dbReference>
<dbReference type="GO" id="GO:0004134">
    <property type="term" value="F:4-alpha-glucanotransferase activity"/>
    <property type="evidence" value="ECO:0007669"/>
    <property type="project" value="UniProtKB-EC"/>
</dbReference>
<organism evidence="13 14">
    <name type="scientific">Streptomyces bingchenggensis (strain BCW-1)</name>
    <dbReference type="NCBI Taxonomy" id="749414"/>
    <lineage>
        <taxon>Bacteria</taxon>
        <taxon>Bacillati</taxon>
        <taxon>Actinomycetota</taxon>
        <taxon>Actinomycetes</taxon>
        <taxon>Kitasatosporales</taxon>
        <taxon>Streptomycetaceae</taxon>
        <taxon>Streptomyces</taxon>
    </lineage>
</organism>
<dbReference type="CAZy" id="GH77">
    <property type="family name" value="Glycoside Hydrolase Family 77"/>
</dbReference>
<feature type="compositionally biased region" description="Gly residues" evidence="11">
    <location>
        <begin position="537"/>
        <end position="552"/>
    </location>
</feature>
<evidence type="ECO:0000256" key="1">
    <source>
        <dbReference type="ARBA" id="ARBA00000439"/>
    </source>
</evidence>
<feature type="compositionally biased region" description="Low complexity" evidence="11">
    <location>
        <begin position="743"/>
        <end position="754"/>
    </location>
</feature>
<proteinExistence type="inferred from homology"/>
<keyword evidence="14" id="KW-1185">Reference proteome</keyword>
<evidence type="ECO:0000256" key="11">
    <source>
        <dbReference type="SAM" id="MobiDB-lite"/>
    </source>
</evidence>
<evidence type="ECO:0000256" key="6">
    <source>
        <dbReference type="ARBA" id="ARBA00022679"/>
    </source>
</evidence>
<evidence type="ECO:0000313" key="13">
    <source>
        <dbReference type="EMBL" id="ADI10202.1"/>
    </source>
</evidence>
<evidence type="ECO:0000256" key="8">
    <source>
        <dbReference type="ARBA" id="ARBA00031423"/>
    </source>
</evidence>
<accession>D7C3H7</accession>
<dbReference type="EC" id="2.4.1.25" evidence="3 10"/>